<name>A0A6B9FLG9_9HYPH</name>
<dbReference type="Pfam" id="PF03328">
    <property type="entry name" value="HpcH_HpaI"/>
    <property type="match status" value="1"/>
</dbReference>
<dbReference type="OrthoDB" id="9802624at2"/>
<evidence type="ECO:0000259" key="4">
    <source>
        <dbReference type="Pfam" id="PF03328"/>
    </source>
</evidence>
<evidence type="ECO:0000256" key="1">
    <source>
        <dbReference type="ARBA" id="ARBA00005568"/>
    </source>
</evidence>
<dbReference type="InterPro" id="IPR040442">
    <property type="entry name" value="Pyrv_kinase-like_dom_sf"/>
</dbReference>
<evidence type="ECO:0000313" key="6">
    <source>
        <dbReference type="Proteomes" id="UP000012488"/>
    </source>
</evidence>
<dbReference type="SUPFAM" id="SSF51621">
    <property type="entry name" value="Phosphoenolpyruvate/pyruvate domain"/>
    <property type="match status" value="1"/>
</dbReference>
<dbReference type="Gene3D" id="3.20.20.60">
    <property type="entry name" value="Phosphoenolpyruvate-binding domains"/>
    <property type="match status" value="1"/>
</dbReference>
<evidence type="ECO:0000313" key="5">
    <source>
        <dbReference type="EMBL" id="QGY03393.1"/>
    </source>
</evidence>
<dbReference type="KEGG" id="mmes:MMSR116_16965"/>
<dbReference type="Proteomes" id="UP000012488">
    <property type="component" value="Chromosome"/>
</dbReference>
<feature type="domain" description="HpcH/HpaI aldolase/citrate lyase" evidence="4">
    <location>
        <begin position="20"/>
        <end position="239"/>
    </location>
</feature>
<dbReference type="InterPro" id="IPR015813">
    <property type="entry name" value="Pyrv/PenolPyrv_kinase-like_dom"/>
</dbReference>
<dbReference type="InterPro" id="IPR050251">
    <property type="entry name" value="HpcH-HpaI_aldolase"/>
</dbReference>
<dbReference type="AlphaFoldDB" id="A0A6B9FLG9"/>
<dbReference type="PANTHER" id="PTHR30502">
    <property type="entry name" value="2-KETO-3-DEOXY-L-RHAMNONATE ALDOLASE"/>
    <property type="match status" value="1"/>
</dbReference>
<accession>A0A6B9FLG9</accession>
<reference evidence="5 6" key="1">
    <citation type="journal article" date="2012" name="Genet. Mol. Biol.">
        <title>Analysis of 16S rRNA and mxaF genes revealing insights into Methylobacterium niche-specific plant association.</title>
        <authorList>
            <person name="Dourado M.N."/>
            <person name="Andreote F.D."/>
            <person name="Dini-Andreote F."/>
            <person name="Conti R."/>
            <person name="Araujo J.M."/>
            <person name="Araujo W.L."/>
        </authorList>
    </citation>
    <scope>NUCLEOTIDE SEQUENCE [LARGE SCALE GENOMIC DNA]</scope>
    <source>
        <strain evidence="5 6">SR1.6/6</strain>
    </source>
</reference>
<organism evidence="5 6">
    <name type="scientific">Methylobacterium mesophilicum SR1.6/6</name>
    <dbReference type="NCBI Taxonomy" id="908290"/>
    <lineage>
        <taxon>Bacteria</taxon>
        <taxon>Pseudomonadati</taxon>
        <taxon>Pseudomonadota</taxon>
        <taxon>Alphaproteobacteria</taxon>
        <taxon>Hyphomicrobiales</taxon>
        <taxon>Methylobacteriaceae</taxon>
        <taxon>Methylobacterium</taxon>
    </lineage>
</organism>
<dbReference type="RefSeq" id="WP_010686689.1">
    <property type="nucleotide sequence ID" value="NZ_CP043538.1"/>
</dbReference>
<evidence type="ECO:0000256" key="2">
    <source>
        <dbReference type="ARBA" id="ARBA00022723"/>
    </source>
</evidence>
<comment type="similarity">
    <text evidence="1">Belongs to the HpcH/HpaI aldolase family.</text>
</comment>
<dbReference type="GO" id="GO:0046872">
    <property type="term" value="F:metal ion binding"/>
    <property type="evidence" value="ECO:0007669"/>
    <property type="project" value="UniProtKB-KW"/>
</dbReference>
<reference evidence="5 6" key="2">
    <citation type="journal article" date="2013" name="Genome Announc.">
        <title>Draft Genome Sequence of Methylobacterium mesophilicum Strain SR1.6/6, Isolated from Citrus sinensis.</title>
        <authorList>
            <person name="Marinho Almeida D."/>
            <person name="Dini-Andreote F."/>
            <person name="Camargo Neves A.A."/>
            <person name="Juca Ramos R.T."/>
            <person name="Andreote F.D."/>
            <person name="Carneiro A.R."/>
            <person name="Oliveira de Souza Lima A."/>
            <person name="Caracciolo Gomes de Sa P.H."/>
            <person name="Ribeiro Barbosa M.S."/>
            <person name="Araujo W.L."/>
            <person name="Silva A."/>
        </authorList>
    </citation>
    <scope>NUCLEOTIDE SEQUENCE [LARGE SCALE GENOMIC DNA]</scope>
    <source>
        <strain evidence="5 6">SR1.6/6</strain>
    </source>
</reference>
<dbReference type="PANTHER" id="PTHR30502:SF0">
    <property type="entry name" value="PHOSPHOENOLPYRUVATE CARBOXYLASE FAMILY PROTEIN"/>
    <property type="match status" value="1"/>
</dbReference>
<evidence type="ECO:0000256" key="3">
    <source>
        <dbReference type="ARBA" id="ARBA00023239"/>
    </source>
</evidence>
<gene>
    <name evidence="5" type="ORF">MMSR116_16965</name>
</gene>
<dbReference type="GO" id="GO:0016832">
    <property type="term" value="F:aldehyde-lyase activity"/>
    <property type="evidence" value="ECO:0007669"/>
    <property type="project" value="TreeGrafter"/>
</dbReference>
<sequence>MRANRVRQCWEAGEPAVSAWLSIGNSYSAEIVGWTGVDCVVVDLQHGMTGVQAMIGMLQAISSTPATPFVRVPALDLPLLMKVLDAGAYGVICPMVDSAEQAQLFVRATSYPPRGLRSFGPTRGLLYGGPDYVAHADATLVRLAMIETAAGLAEVEAICATEGLDGIFIGPNDLGLALNAGASADPSDSRVTAAIARCAAAAKAYGKQVGIFCPSGAVAARRAAEGFGFVVPGSDANLLKAAVSAEVRLIKADRPVGAG</sequence>
<protein>
    <submittedName>
        <fullName evidence="5">2,4-dihydroxyhept-2-ene-1,7-dioic acid aldolase</fullName>
    </submittedName>
</protein>
<dbReference type="EMBL" id="CP043538">
    <property type="protein sequence ID" value="QGY03393.1"/>
    <property type="molecule type" value="Genomic_DNA"/>
</dbReference>
<dbReference type="GO" id="GO:0005737">
    <property type="term" value="C:cytoplasm"/>
    <property type="evidence" value="ECO:0007669"/>
    <property type="project" value="TreeGrafter"/>
</dbReference>
<proteinExistence type="inferred from homology"/>
<keyword evidence="2" id="KW-0479">Metal-binding</keyword>
<dbReference type="InterPro" id="IPR005000">
    <property type="entry name" value="Aldolase/citrate-lyase_domain"/>
</dbReference>
<keyword evidence="3" id="KW-0456">Lyase</keyword>